<dbReference type="PROSITE" id="PS50052">
    <property type="entry name" value="GUANYLATE_KINASE_2"/>
    <property type="match status" value="1"/>
</dbReference>
<accession>A0ABM3UMH6</accession>
<keyword evidence="9" id="KW-1185">Reference proteome</keyword>
<dbReference type="Pfam" id="PF07653">
    <property type="entry name" value="SH3_2"/>
    <property type="match status" value="1"/>
</dbReference>
<dbReference type="Gene3D" id="2.30.30.40">
    <property type="entry name" value="SH3 Domains"/>
    <property type="match status" value="1"/>
</dbReference>
<dbReference type="InterPro" id="IPR004172">
    <property type="entry name" value="L27_dom"/>
</dbReference>
<dbReference type="GeneID" id="101892292"/>
<dbReference type="CDD" id="cd12036">
    <property type="entry name" value="SH3_MPP5"/>
    <property type="match status" value="1"/>
</dbReference>
<dbReference type="SUPFAM" id="SSF50044">
    <property type="entry name" value="SH3-domain"/>
    <property type="match status" value="1"/>
</dbReference>
<dbReference type="CDD" id="cd00071">
    <property type="entry name" value="GMPK"/>
    <property type="match status" value="1"/>
</dbReference>
<feature type="domain" description="PDZ" evidence="7">
    <location>
        <begin position="1682"/>
        <end position="1761"/>
    </location>
</feature>
<dbReference type="CDD" id="cd00136">
    <property type="entry name" value="PDZ_canonical"/>
    <property type="match status" value="1"/>
</dbReference>
<dbReference type="InterPro" id="IPR036034">
    <property type="entry name" value="PDZ_sf"/>
</dbReference>
<gene>
    <name evidence="10" type="primary">LOC101892292</name>
</gene>
<dbReference type="InterPro" id="IPR008144">
    <property type="entry name" value="Guanylate_kin-like_dom"/>
</dbReference>
<proteinExistence type="inferred from homology"/>
<evidence type="ECO:0000259" key="7">
    <source>
        <dbReference type="PROSITE" id="PS50106"/>
    </source>
</evidence>
<feature type="domain" description="L27" evidence="8">
    <location>
        <begin position="1531"/>
        <end position="1587"/>
    </location>
</feature>
<dbReference type="PROSITE" id="PS50002">
    <property type="entry name" value="SH3"/>
    <property type="match status" value="1"/>
</dbReference>
<feature type="region of interest" description="Disordered" evidence="4">
    <location>
        <begin position="1108"/>
        <end position="1141"/>
    </location>
</feature>
<dbReference type="SMART" id="SM00228">
    <property type="entry name" value="PDZ"/>
    <property type="match status" value="2"/>
</dbReference>
<dbReference type="InterPro" id="IPR008145">
    <property type="entry name" value="GK/Ca_channel_bsu"/>
</dbReference>
<feature type="compositionally biased region" description="Low complexity" evidence="4">
    <location>
        <begin position="661"/>
        <end position="678"/>
    </location>
</feature>
<evidence type="ECO:0000259" key="6">
    <source>
        <dbReference type="PROSITE" id="PS50052"/>
    </source>
</evidence>
<feature type="compositionally biased region" description="Polar residues" evidence="4">
    <location>
        <begin position="846"/>
        <end position="856"/>
    </location>
</feature>
<protein>
    <submittedName>
        <fullName evidence="10">Uncharacterized protein LOC101892292</fullName>
    </submittedName>
</protein>
<reference evidence="10" key="1">
    <citation type="submission" date="2025-08" db="UniProtKB">
        <authorList>
            <consortium name="RefSeq"/>
        </authorList>
    </citation>
    <scope>IDENTIFICATION</scope>
    <source>
        <strain evidence="10">Aabys</strain>
        <tissue evidence="10">Whole body</tissue>
    </source>
</reference>
<dbReference type="PROSITE" id="PS00856">
    <property type="entry name" value="GUANYLATE_KINASE_1"/>
    <property type="match status" value="1"/>
</dbReference>
<dbReference type="InterPro" id="IPR001452">
    <property type="entry name" value="SH3_domain"/>
</dbReference>
<dbReference type="Proteomes" id="UP001652621">
    <property type="component" value="Unplaced"/>
</dbReference>
<feature type="region of interest" description="Disordered" evidence="4">
    <location>
        <begin position="660"/>
        <end position="681"/>
    </location>
</feature>
<dbReference type="RefSeq" id="XP_058974731.1">
    <property type="nucleotide sequence ID" value="XM_059118748.1"/>
</dbReference>
<evidence type="ECO:0000256" key="1">
    <source>
        <dbReference type="ARBA" id="ARBA00007014"/>
    </source>
</evidence>
<feature type="region of interest" description="Disordered" evidence="4">
    <location>
        <begin position="1244"/>
        <end position="1266"/>
    </location>
</feature>
<dbReference type="Gene3D" id="1.20.1270.460">
    <property type="match status" value="1"/>
</dbReference>
<feature type="compositionally biased region" description="Low complexity" evidence="4">
    <location>
        <begin position="901"/>
        <end position="914"/>
    </location>
</feature>
<dbReference type="SUPFAM" id="SSF50156">
    <property type="entry name" value="PDZ domain-like"/>
    <property type="match status" value="2"/>
</dbReference>
<feature type="domain" description="SH3" evidence="5">
    <location>
        <begin position="1773"/>
        <end position="1844"/>
    </location>
</feature>
<dbReference type="InterPro" id="IPR020590">
    <property type="entry name" value="Guanylate_kinase_CS"/>
</dbReference>
<feature type="region of interest" description="Disordered" evidence="4">
    <location>
        <begin position="1"/>
        <end position="25"/>
    </location>
</feature>
<dbReference type="PANTHER" id="PTHR23122">
    <property type="entry name" value="MEMBRANE-ASSOCIATED GUANYLATE KINASE MAGUK"/>
    <property type="match status" value="1"/>
</dbReference>
<feature type="domain" description="PDZ" evidence="7">
    <location>
        <begin position="53"/>
        <end position="102"/>
    </location>
</feature>
<dbReference type="Gene3D" id="2.30.42.10">
    <property type="match status" value="2"/>
</dbReference>
<dbReference type="InterPro" id="IPR035601">
    <property type="entry name" value="MPP5_SH3"/>
</dbReference>
<evidence type="ECO:0000259" key="5">
    <source>
        <dbReference type="PROSITE" id="PS50002"/>
    </source>
</evidence>
<dbReference type="Pfam" id="PF02828">
    <property type="entry name" value="L27"/>
    <property type="match status" value="1"/>
</dbReference>
<evidence type="ECO:0000256" key="3">
    <source>
        <dbReference type="PROSITE-ProRule" id="PRU00192"/>
    </source>
</evidence>
<dbReference type="SMART" id="SM00072">
    <property type="entry name" value="GuKc"/>
    <property type="match status" value="1"/>
</dbReference>
<dbReference type="PROSITE" id="PS50106">
    <property type="entry name" value="PDZ"/>
    <property type="match status" value="2"/>
</dbReference>
<evidence type="ECO:0000256" key="2">
    <source>
        <dbReference type="ARBA" id="ARBA00022443"/>
    </source>
</evidence>
<feature type="compositionally biased region" description="Polar residues" evidence="4">
    <location>
        <begin position="1583"/>
        <end position="1595"/>
    </location>
</feature>
<comment type="similarity">
    <text evidence="1">Belongs to the MAGUK family.</text>
</comment>
<dbReference type="InterPro" id="IPR001478">
    <property type="entry name" value="PDZ"/>
</dbReference>
<dbReference type="PROSITE" id="PS51022">
    <property type="entry name" value="L27"/>
    <property type="match status" value="1"/>
</dbReference>
<feature type="region of interest" description="Disordered" evidence="4">
    <location>
        <begin position="1581"/>
        <end position="1635"/>
    </location>
</feature>
<dbReference type="InterPro" id="IPR050716">
    <property type="entry name" value="MAGUK"/>
</dbReference>
<feature type="compositionally biased region" description="Low complexity" evidence="4">
    <location>
        <begin position="1596"/>
        <end position="1611"/>
    </location>
</feature>
<dbReference type="InterPro" id="IPR036028">
    <property type="entry name" value="SH3-like_dom_sf"/>
</dbReference>
<dbReference type="SUPFAM" id="SSF52540">
    <property type="entry name" value="P-loop containing nucleoside triphosphate hydrolases"/>
    <property type="match status" value="1"/>
</dbReference>
<dbReference type="InterPro" id="IPR014775">
    <property type="entry name" value="L27_C"/>
</dbReference>
<feature type="compositionally biased region" description="Pro residues" evidence="4">
    <location>
        <begin position="1612"/>
        <end position="1625"/>
    </location>
</feature>
<feature type="region of interest" description="Disordered" evidence="4">
    <location>
        <begin position="901"/>
        <end position="930"/>
    </location>
</feature>
<dbReference type="Pfam" id="PF00595">
    <property type="entry name" value="PDZ"/>
    <property type="match status" value="1"/>
</dbReference>
<evidence type="ECO:0000259" key="8">
    <source>
        <dbReference type="PROSITE" id="PS51022"/>
    </source>
</evidence>
<feature type="region of interest" description="Disordered" evidence="4">
    <location>
        <begin position="402"/>
        <end position="430"/>
    </location>
</feature>
<dbReference type="Gene3D" id="3.40.50.300">
    <property type="entry name" value="P-loop containing nucleotide triphosphate hydrolases"/>
    <property type="match status" value="1"/>
</dbReference>
<dbReference type="Pfam" id="PF00625">
    <property type="entry name" value="Guanylate_kin"/>
    <property type="match status" value="1"/>
</dbReference>
<keyword evidence="2 3" id="KW-0728">SH3 domain</keyword>
<evidence type="ECO:0000256" key="4">
    <source>
        <dbReference type="SAM" id="MobiDB-lite"/>
    </source>
</evidence>
<feature type="domain" description="Guanylate kinase-like" evidence="6">
    <location>
        <begin position="1923"/>
        <end position="2103"/>
    </location>
</feature>
<evidence type="ECO:0000313" key="9">
    <source>
        <dbReference type="Proteomes" id="UP001652621"/>
    </source>
</evidence>
<dbReference type="CDD" id="cd06798">
    <property type="entry name" value="PDZ_MPP5-like"/>
    <property type="match status" value="1"/>
</dbReference>
<feature type="compositionally biased region" description="Polar residues" evidence="4">
    <location>
        <begin position="1"/>
        <end position="13"/>
    </location>
</feature>
<dbReference type="InterPro" id="IPR027417">
    <property type="entry name" value="P-loop_NTPase"/>
</dbReference>
<organism evidence="9 10">
    <name type="scientific">Musca domestica</name>
    <name type="common">House fly</name>
    <dbReference type="NCBI Taxonomy" id="7370"/>
    <lineage>
        <taxon>Eukaryota</taxon>
        <taxon>Metazoa</taxon>
        <taxon>Ecdysozoa</taxon>
        <taxon>Arthropoda</taxon>
        <taxon>Hexapoda</taxon>
        <taxon>Insecta</taxon>
        <taxon>Pterygota</taxon>
        <taxon>Neoptera</taxon>
        <taxon>Endopterygota</taxon>
        <taxon>Diptera</taxon>
        <taxon>Brachycera</taxon>
        <taxon>Muscomorpha</taxon>
        <taxon>Muscoidea</taxon>
        <taxon>Muscidae</taxon>
        <taxon>Musca</taxon>
    </lineage>
</organism>
<sequence>MQSNTSRATLSAQSSGTPSASTISSSGKQQVVELSGYVIILVENVDGKIKLYGSPPDRDNLEVGDEILEVNGLTLDNISRTEVIRHIHDCIKSCTICLRVRKKNDSRLAWDIGNSVQDAFVIAVEEHARERLQRLAALNRVTPVDITQLSKKLQQTKGGAPSTQKQDLSFLNEASPIYVTSFNSNHTACNSTTLTTAGVAATSTGTAGLISATTVTPTAVASTTTNATLSKPKTVPASGVALSTAIAGVGAAATAVKAASLGPITGNTSIAADRNANNFTQALATTATTTTTPQPSSITAAATTTPILTNHNSIYQATALSKLPSSLPHKKLTIARSLQHLEVKEEDDDDDDLAALGANLCNINFINYKNKHAEIPTPTSSSAPLNIQPFVATAPHIVAGASSTLGRRKSQPNNTTINNYHHHHPQQQHPANTVTVSATTVDVHRSAQGAASTAYHDHIPPPLQIAPAHHKVYVDAQTLTSPRLAKEAPIGLPDISKTATTTAAATTTASVAVTTATKAVQALNNNNNNNNLRSLAALSSSAVSKASSSTTTATNTSNNNNSSQQHLPYYNVHHLGTLQQLSQPLTAATAAAATTIPSINAPCSQQVTSNNSSIASNSNQTSSIISATASTATSATKALSSSSNLSNNCDLYNISATTNNLQQQQQHQHQQQQQQQLQPPRRELLTDDDEDETDDILQLNTNSLSNNLSQLNYSPNSSISRGGFELLLGDQSLRQDIRPRRRSGSSIVVLDSEDLKPCLPDVYNNLPHIRQPNEDTQEIDQEMYTTMLKSINQDNGPHREMAVDCPDNFIARNKTPPRYPPPRPPQVTLVRGSVIRPKHKKKLSPKATQKSNTLPHQRNLHHQHEHQQTQQIHHTLSQSSYITTLTQSLNSTIITTTITTLTTTSSPSSSSSSLHKPLYSESGGLGHQNSPLLTHKNHLNNTLPKCTAKLMQNNTKLIINNYSPSQQQQQQQYHHHHPSCNYTTASLFTTCSLGELNDTNAELQMQNAYNAQQQLKLDQIENYENCLELHGMEQQKLNNALVMGKAKMSVAHNPNGGTLSSPEDLDLMMVDALYRKGSNSHSSSSTYESEVLSKKSSESFDSISYRQLQNNNNNNNELNGKDPNSHSNSNSSSSTSSSSHALKAANGNLLNNAAMLLNGGGDSLTSITSSGSTPPPEYELKELASKNLLPTPIKHRELPVDVPDSFIEMVKTPPRYPPPAHLSSLSSQISSCSSASTANTTLTRINSTNNSNTESMQNHDISLSPQSLKGGGGMMTTMMNGQQQETSLISTMSLNGSFEDFQMQQQQQQQGYQQHGLQIPQPQVAGGQQSTKRNDELNGSVKPVPPPRDAVPPKDGRMRSSPLPPQLPDRRGMPGASSHQPQQIAQIVEPTMEQLDSIKKYQEQLRRRREEEERIAQQNEFLRASLRGSRKLKALQDNKPSAQQQQPVAAERAVIGVENEAYVEDEDTEKVTGYGDLIAALTRLQNQLTKNGMTTLAGRVSAAHNILSNPGVAHALAARAAVLQRRRSKATTPVSTNALELQKDIVELLTKSNSAAAIELGNLLTSHEMEGLLLAHDRVATHTDGTPSPSLSGIGSPQPLSPTTTSAAAATPLPPPPPVVPPPPLAQRSAMPLPPNVPAHNAPGSSTGYAHMKPTSGHRAESPPMSSACFGMLNDQNDNIRIIQIEKSTEPLGATVRNEGEAVVIGRIVRGGAAEKSGLLHEGDEILEVNGQELRGKTVNDVCAMLSTMQGTLTFLIVPAGSPPPGGGHHRENAVLHVRAHFDYDPEDDLYIPCRELGISFQKGDVLHVISREDPNWWQAYREGEEDQTLAGLIPSQSFQHQRETMKLAIAEEAGLQGRNRGKDGGAKGSTLLCARKGRKKKKKASSEAGYPLYATTAPDETEPEEILTYEEVALYYPRATHKRPIVLIGPPNIGRHELRQRLMADSDRFSAAVPHTSRARRDNEVPGVDYHFISRQAFEADILARRFVEHGEYEKAYYGTSLEAIRTVVASGKICVLNLHPQSLKLLRASDLKPYVVLVAPPSLDKLRQKKLRNGEPFKEEELKDIIATARDMEARWGHLFDMIIINNDTERAYHQLLAEINSLEREPQWVPASWVHNNRDES</sequence>
<feature type="region of interest" description="Disordered" evidence="4">
    <location>
        <begin position="1322"/>
        <end position="1382"/>
    </location>
</feature>
<dbReference type="SMART" id="SM00326">
    <property type="entry name" value="SH3"/>
    <property type="match status" value="1"/>
</dbReference>
<feature type="region of interest" description="Disordered" evidence="4">
    <location>
        <begin position="836"/>
        <end position="865"/>
    </location>
</feature>
<feature type="compositionally biased region" description="Low complexity" evidence="4">
    <location>
        <begin position="1125"/>
        <end position="1141"/>
    </location>
</feature>
<evidence type="ECO:0000313" key="10">
    <source>
        <dbReference type="RefSeq" id="XP_058974731.1"/>
    </source>
</evidence>
<name>A0ABM3UMH6_MUSDO</name>
<feature type="compositionally biased region" description="Low complexity" evidence="4">
    <location>
        <begin position="14"/>
        <end position="25"/>
    </location>
</feature>